<organism evidence="2 3">
    <name type="scientific">Bradyrhizobium zhengyangense</name>
    <dbReference type="NCBI Taxonomy" id="2911009"/>
    <lineage>
        <taxon>Bacteria</taxon>
        <taxon>Pseudomonadati</taxon>
        <taxon>Pseudomonadota</taxon>
        <taxon>Alphaproteobacteria</taxon>
        <taxon>Hyphomicrobiales</taxon>
        <taxon>Nitrobacteraceae</taxon>
        <taxon>Bradyrhizobium</taxon>
    </lineage>
</organism>
<dbReference type="Proteomes" id="UP001139054">
    <property type="component" value="Unassembled WGS sequence"/>
</dbReference>
<dbReference type="PANTHER" id="PTHR22946">
    <property type="entry name" value="DIENELACTONE HYDROLASE DOMAIN-CONTAINING PROTEIN-RELATED"/>
    <property type="match status" value="1"/>
</dbReference>
<dbReference type="Gene3D" id="3.40.50.1820">
    <property type="entry name" value="alpha/beta hydrolase"/>
    <property type="match status" value="1"/>
</dbReference>
<evidence type="ECO:0000313" key="2">
    <source>
        <dbReference type="EMBL" id="MCG2632906.1"/>
    </source>
</evidence>
<dbReference type="GO" id="GO:0016787">
    <property type="term" value="F:hydrolase activity"/>
    <property type="evidence" value="ECO:0007669"/>
    <property type="project" value="UniProtKB-KW"/>
</dbReference>
<dbReference type="EMBL" id="JAKLTY010000052">
    <property type="protein sequence ID" value="MCG2632906.1"/>
    <property type="molecule type" value="Genomic_DNA"/>
</dbReference>
<reference evidence="2" key="1">
    <citation type="submission" date="2022-01" db="EMBL/GenBank/DDBJ databases">
        <title>Genome sequnece data of strain Bradyrhizobium sp. nov.</title>
        <authorList>
            <person name="Zhang J."/>
        </authorList>
    </citation>
    <scope>NUCLEOTIDE SEQUENCE</scope>
    <source>
        <strain evidence="2">WYCCWR 13023</strain>
    </source>
</reference>
<comment type="caution">
    <text evidence="2">The sequence shown here is derived from an EMBL/GenBank/DDBJ whole genome shotgun (WGS) entry which is preliminary data.</text>
</comment>
<feature type="domain" description="Serine aminopeptidase S33" evidence="1">
    <location>
        <begin position="96"/>
        <end position="200"/>
    </location>
</feature>
<evidence type="ECO:0000259" key="1">
    <source>
        <dbReference type="Pfam" id="PF12146"/>
    </source>
</evidence>
<keyword evidence="2" id="KW-0378">Hydrolase</keyword>
<accession>A0A9X1RIZ6</accession>
<dbReference type="RefSeq" id="WP_237892082.1">
    <property type="nucleotide sequence ID" value="NZ_JAKLTY010000052.1"/>
</dbReference>
<dbReference type="InterPro" id="IPR050261">
    <property type="entry name" value="FrsA_esterase"/>
</dbReference>
<evidence type="ECO:0000313" key="3">
    <source>
        <dbReference type="Proteomes" id="UP001139054"/>
    </source>
</evidence>
<name>A0A9X1RIZ6_9BRAD</name>
<dbReference type="AlphaFoldDB" id="A0A9X1RIZ6"/>
<proteinExistence type="predicted"/>
<gene>
    <name evidence="2" type="ORF">L6654_40690</name>
</gene>
<dbReference type="InterPro" id="IPR022742">
    <property type="entry name" value="Hydrolase_4"/>
</dbReference>
<dbReference type="SUPFAM" id="SSF53474">
    <property type="entry name" value="alpha/beta-Hydrolases"/>
    <property type="match status" value="1"/>
</dbReference>
<dbReference type="Pfam" id="PF12146">
    <property type="entry name" value="Hydrolase_4"/>
    <property type="match status" value="1"/>
</dbReference>
<protein>
    <submittedName>
        <fullName evidence="2">Alpha/beta hydrolase</fullName>
    </submittedName>
</protein>
<sequence length="398" mass="41865">MALSRKLLSLLIASLGVLGLGVLGLGVLDLGLGLTLAGTPARAAQFYTEDLRIPMAEAGPQGLEAFLVRPAGTKRYPLALLSHGSPRSFEDRATMSAHKYYGIALEYARRGFAALIVMRRGYGTSPGGRVDSVGGCTNAAYLPAAAVAVADLRATIDAMARRTDVTTSGMIAAGHSAGGLATVALTAQAPSGLVAAISFAGGRGSRDDDDVCNPDGLVQAFATFGKTSRVPMLWVYATNDLYFGPDLARRFYDGFRSGGGNAKFIAAPAYGDDGHYLYSVVARPQWTPYIDAFLRERGLGHDALSAPDPLPPPDHFNDAAKAEFARYLASTMPHKAFAVSPNGGYGWRSGRNTVDDAQRDSLAACMKWSPTCTLYAVDDQLASGSAQGTATDQVSRAR</sequence>
<dbReference type="InterPro" id="IPR029058">
    <property type="entry name" value="AB_hydrolase_fold"/>
</dbReference>